<dbReference type="CDD" id="cd05356">
    <property type="entry name" value="17beta-HSD1_like_SDR_c"/>
    <property type="match status" value="1"/>
</dbReference>
<organism evidence="6 7">
    <name type="scientific">Salmo salar</name>
    <name type="common">Atlantic salmon</name>
    <dbReference type="NCBI Taxonomy" id="8030"/>
    <lineage>
        <taxon>Eukaryota</taxon>
        <taxon>Metazoa</taxon>
        <taxon>Chordata</taxon>
        <taxon>Craniata</taxon>
        <taxon>Vertebrata</taxon>
        <taxon>Euteleostomi</taxon>
        <taxon>Actinopterygii</taxon>
        <taxon>Neopterygii</taxon>
        <taxon>Teleostei</taxon>
        <taxon>Protacanthopterygii</taxon>
        <taxon>Salmoniformes</taxon>
        <taxon>Salmonidae</taxon>
        <taxon>Salmoninae</taxon>
        <taxon>Salmo</taxon>
    </lineage>
</organism>
<accession>A0ABM3DKB3</accession>
<keyword evidence="5" id="KW-0812">Transmembrane</keyword>
<name>A0ABM3DKB3_SALSA</name>
<evidence type="ECO:0000256" key="2">
    <source>
        <dbReference type="ARBA" id="ARBA00022955"/>
    </source>
</evidence>
<keyword evidence="2" id="KW-0444">Lipid biosynthesis</keyword>
<dbReference type="InterPro" id="IPR020904">
    <property type="entry name" value="Sc_DH/Rdtase_CS"/>
</dbReference>
<gene>
    <name evidence="7" type="primary">LOC106580550</name>
</gene>
<dbReference type="PROSITE" id="PS00061">
    <property type="entry name" value="ADH_SHORT"/>
    <property type="match status" value="1"/>
</dbReference>
<evidence type="ECO:0000256" key="5">
    <source>
        <dbReference type="SAM" id="Phobius"/>
    </source>
</evidence>
<dbReference type="SUPFAM" id="SSF51735">
    <property type="entry name" value="NAD(P)-binding Rossmann-fold domains"/>
    <property type="match status" value="1"/>
</dbReference>
<evidence type="ECO:0000256" key="3">
    <source>
        <dbReference type="ARBA" id="ARBA00023002"/>
    </source>
</evidence>
<keyword evidence="5" id="KW-0472">Membrane</keyword>
<keyword evidence="5" id="KW-1133">Transmembrane helix</keyword>
<feature type="transmembrane region" description="Helical" evidence="5">
    <location>
        <begin position="6"/>
        <end position="24"/>
    </location>
</feature>
<proteinExistence type="inferred from homology"/>
<comment type="subcellular location">
    <subcellularLocation>
        <location evidence="1">Endoplasmic reticulum</location>
    </subcellularLocation>
</comment>
<keyword evidence="2" id="KW-0443">Lipid metabolism</keyword>
<dbReference type="InterPro" id="IPR036291">
    <property type="entry name" value="NAD(P)-bd_dom_sf"/>
</dbReference>
<keyword evidence="3" id="KW-0560">Oxidoreductase</keyword>
<dbReference type="PANTHER" id="PTHR43899:SF7">
    <property type="entry name" value="17-BETA-HYDROXYSTEROID DEHYDROGENASE TYPE 3"/>
    <property type="match status" value="1"/>
</dbReference>
<keyword evidence="6" id="KW-1185">Reference proteome</keyword>
<keyword evidence="2" id="KW-0752">Steroid biosynthesis</keyword>
<dbReference type="GeneID" id="106580550"/>
<dbReference type="PRINTS" id="PR00080">
    <property type="entry name" value="SDRFAMILY"/>
</dbReference>
<protein>
    <submittedName>
        <fullName evidence="7">Testosterone 17-beta-dehydrogenase 3 isoform X1</fullName>
    </submittedName>
</protein>
<reference evidence="7" key="1">
    <citation type="submission" date="2025-08" db="UniProtKB">
        <authorList>
            <consortium name="RefSeq"/>
        </authorList>
    </citation>
    <scope>IDENTIFICATION</scope>
</reference>
<dbReference type="PRINTS" id="PR00081">
    <property type="entry name" value="GDHRDH"/>
</dbReference>
<evidence type="ECO:0000313" key="7">
    <source>
        <dbReference type="RefSeq" id="XP_045559241.1"/>
    </source>
</evidence>
<dbReference type="PIRSF" id="PIRSF000126">
    <property type="entry name" value="11-beta-HSD1"/>
    <property type="match status" value="1"/>
</dbReference>
<dbReference type="InterPro" id="IPR002347">
    <property type="entry name" value="SDR_fam"/>
</dbReference>
<dbReference type="Proteomes" id="UP001652741">
    <property type="component" value="Chromosome ssa20"/>
</dbReference>
<evidence type="ECO:0000256" key="4">
    <source>
        <dbReference type="RuleBase" id="RU000363"/>
    </source>
</evidence>
<sequence>MDFMEVFFVSLGTAVIVFYGVKMVRFAKMFHPRVWFPQPESFFTSMGEWAVVTGGSDGIGRAYAFELAGRGLNVVILSRTKDKLDRVAVEIEETTGQKVKVIVADFTEDDMYECIEAKLKGLNIGVLVNNVGILPSHIPCKFLQTKDLEQKITKVINCNVKALVKMCQIVLPGMEIRCFGERGKGMIVNISSGVASVPSPIYTMYCASKVFVERFSQGLQAEYKAKGVMIQAVAPFGVSTPMTGYQKPNMVTLTAEDFVRSSLEYLLAGDKTYGSICHTVLGWMVKTVPKQILHSESMQDSLLEYVKKRLGK</sequence>
<dbReference type="RefSeq" id="XP_045559241.1">
    <property type="nucleotide sequence ID" value="XM_045703285.1"/>
</dbReference>
<dbReference type="PANTHER" id="PTHR43899">
    <property type="entry name" value="RH59310P"/>
    <property type="match status" value="1"/>
</dbReference>
<dbReference type="InterPro" id="IPR051019">
    <property type="entry name" value="VLCFA-Steroid_DH"/>
</dbReference>
<evidence type="ECO:0000256" key="1">
    <source>
        <dbReference type="ARBA" id="ARBA00004240"/>
    </source>
</evidence>
<dbReference type="Pfam" id="PF00106">
    <property type="entry name" value="adh_short"/>
    <property type="match status" value="1"/>
</dbReference>
<evidence type="ECO:0000313" key="6">
    <source>
        <dbReference type="Proteomes" id="UP001652741"/>
    </source>
</evidence>
<comment type="similarity">
    <text evidence="4">Belongs to the short-chain dehydrogenases/reductases (SDR) family.</text>
</comment>
<dbReference type="Gene3D" id="3.40.50.720">
    <property type="entry name" value="NAD(P)-binding Rossmann-like Domain"/>
    <property type="match status" value="1"/>
</dbReference>